<feature type="binding site" description="axial binding residue" evidence="9">
    <location>
        <position position="444"/>
    </location>
    <ligand>
        <name>heme</name>
        <dbReference type="ChEBI" id="CHEBI:30413"/>
    </ligand>
    <ligandPart>
        <name>Fe</name>
        <dbReference type="ChEBI" id="CHEBI:18248"/>
    </ligandPart>
</feature>
<feature type="transmembrane region" description="Helical" evidence="11">
    <location>
        <begin position="6"/>
        <end position="23"/>
    </location>
</feature>
<dbReference type="CDD" id="cd11065">
    <property type="entry name" value="CYP64-like"/>
    <property type="match status" value="1"/>
</dbReference>
<evidence type="ECO:0000256" key="3">
    <source>
        <dbReference type="ARBA" id="ARBA00010617"/>
    </source>
</evidence>
<dbReference type="EMBL" id="KN834784">
    <property type="protein sequence ID" value="KIK58637.1"/>
    <property type="molecule type" value="Genomic_DNA"/>
</dbReference>
<comment type="pathway">
    <text evidence="2">Secondary metabolite biosynthesis.</text>
</comment>
<keyword evidence="11" id="KW-0472">Membrane</keyword>
<dbReference type="Gene3D" id="1.10.630.10">
    <property type="entry name" value="Cytochrome P450"/>
    <property type="match status" value="1"/>
</dbReference>
<dbReference type="PRINTS" id="PR00385">
    <property type="entry name" value="P450"/>
</dbReference>
<keyword evidence="11" id="KW-0812">Transmembrane</keyword>
<reference evidence="12 13" key="1">
    <citation type="submission" date="2014-04" db="EMBL/GenBank/DDBJ databases">
        <title>Evolutionary Origins and Diversification of the Mycorrhizal Mutualists.</title>
        <authorList>
            <consortium name="DOE Joint Genome Institute"/>
            <consortium name="Mycorrhizal Genomics Consortium"/>
            <person name="Kohler A."/>
            <person name="Kuo A."/>
            <person name="Nagy L.G."/>
            <person name="Floudas D."/>
            <person name="Copeland A."/>
            <person name="Barry K.W."/>
            <person name="Cichocki N."/>
            <person name="Veneault-Fourrey C."/>
            <person name="LaButti K."/>
            <person name="Lindquist E.A."/>
            <person name="Lipzen A."/>
            <person name="Lundell T."/>
            <person name="Morin E."/>
            <person name="Murat C."/>
            <person name="Riley R."/>
            <person name="Ohm R."/>
            <person name="Sun H."/>
            <person name="Tunlid A."/>
            <person name="Henrissat B."/>
            <person name="Grigoriev I.V."/>
            <person name="Hibbett D.S."/>
            <person name="Martin F."/>
        </authorList>
    </citation>
    <scope>NUCLEOTIDE SEQUENCE [LARGE SCALE GENOMIC DNA]</scope>
    <source>
        <strain evidence="12 13">FD-317 M1</strain>
    </source>
</reference>
<dbReference type="OrthoDB" id="2789670at2759"/>
<keyword evidence="4 9" id="KW-0349">Heme</keyword>
<evidence type="ECO:0000256" key="11">
    <source>
        <dbReference type="SAM" id="Phobius"/>
    </source>
</evidence>
<evidence type="ECO:0000256" key="1">
    <source>
        <dbReference type="ARBA" id="ARBA00001971"/>
    </source>
</evidence>
<evidence type="ECO:0000256" key="8">
    <source>
        <dbReference type="ARBA" id="ARBA00023033"/>
    </source>
</evidence>
<dbReference type="Pfam" id="PF00067">
    <property type="entry name" value="p450"/>
    <property type="match status" value="1"/>
</dbReference>
<dbReference type="GO" id="GO:0004497">
    <property type="term" value="F:monooxygenase activity"/>
    <property type="evidence" value="ECO:0007669"/>
    <property type="project" value="UniProtKB-KW"/>
</dbReference>
<comment type="similarity">
    <text evidence="3 10">Belongs to the cytochrome P450 family.</text>
</comment>
<dbReference type="GO" id="GO:0020037">
    <property type="term" value="F:heme binding"/>
    <property type="evidence" value="ECO:0007669"/>
    <property type="project" value="InterPro"/>
</dbReference>
<accession>A0A0D0CJQ2</accession>
<keyword evidence="8 10" id="KW-0503">Monooxygenase</keyword>
<evidence type="ECO:0000313" key="12">
    <source>
        <dbReference type="EMBL" id="KIK58637.1"/>
    </source>
</evidence>
<dbReference type="InterPro" id="IPR050364">
    <property type="entry name" value="Cytochrome_P450_fung"/>
</dbReference>
<dbReference type="PANTHER" id="PTHR46300:SF7">
    <property type="entry name" value="P450, PUTATIVE (EUROFUNG)-RELATED"/>
    <property type="match status" value="1"/>
</dbReference>
<evidence type="ECO:0000256" key="6">
    <source>
        <dbReference type="ARBA" id="ARBA00023002"/>
    </source>
</evidence>
<dbReference type="HOGENOM" id="CLU_001570_2_3_1"/>
<dbReference type="InterPro" id="IPR001128">
    <property type="entry name" value="Cyt_P450"/>
</dbReference>
<sequence length="520" mass="58758">MSSSIINVLSLAVFIFFVQRLWIHFAVHRRFPLPPGPKGWPLIGNLFDLPKEKAYVRYMNMSGEYHSDLLYFNAAGTSLLILNSSEAANDLLVRRWKIYSDRPPLPMASLAGVDFSFGLHSYGDKWRKHRLLFKREISALNLQTYQKPLLQESMIMFLHNLLETPQKFESHIHLLFGGTLLSSAYGLSVEDLQDYYLMLVKEGMRAVAEVTIPGTYIVDFFPVLKYLPAWFPGISFKRKAAQERVYIDGMVHETMSFVKKNMKNGTAKSSIASRQLQKMHNEGTWSEEEETVLRNVLGVLYGAGTDTTAITTMDIILGFLLNPDSLKKGQAAVDAALGFDRLPDYGDEGKIPYVDAVVMEALRWQPVAPLGLAHYTRSADIYRGHYIPANTIVLENTWAILHDPATYGEDVDQFRPGRFLNPDGTLNNAVPYPSAAFGYGRRTCPGKSYAQSALWLTVASLLSCFDFSKPVNEKGEEIHLSVDYIDGLITHPSTFECIIRPRSKVVERLIRQKREQQVLS</sequence>
<gene>
    <name evidence="12" type="ORF">GYMLUDRAFT_693944</name>
</gene>
<dbReference type="GO" id="GO:0005506">
    <property type="term" value="F:iron ion binding"/>
    <property type="evidence" value="ECO:0007669"/>
    <property type="project" value="InterPro"/>
</dbReference>
<dbReference type="PANTHER" id="PTHR46300">
    <property type="entry name" value="P450, PUTATIVE (EUROFUNG)-RELATED-RELATED"/>
    <property type="match status" value="1"/>
</dbReference>
<comment type="cofactor">
    <cofactor evidence="1 9">
        <name>heme</name>
        <dbReference type="ChEBI" id="CHEBI:30413"/>
    </cofactor>
</comment>
<dbReference type="InterPro" id="IPR036396">
    <property type="entry name" value="Cyt_P450_sf"/>
</dbReference>
<dbReference type="PRINTS" id="PR00463">
    <property type="entry name" value="EP450I"/>
</dbReference>
<dbReference type="Proteomes" id="UP000053593">
    <property type="component" value="Unassembled WGS sequence"/>
</dbReference>
<evidence type="ECO:0008006" key="14">
    <source>
        <dbReference type="Google" id="ProtNLM"/>
    </source>
</evidence>
<dbReference type="GO" id="GO:0016705">
    <property type="term" value="F:oxidoreductase activity, acting on paired donors, with incorporation or reduction of molecular oxygen"/>
    <property type="evidence" value="ECO:0007669"/>
    <property type="project" value="InterPro"/>
</dbReference>
<organism evidence="12 13">
    <name type="scientific">Collybiopsis luxurians FD-317 M1</name>
    <dbReference type="NCBI Taxonomy" id="944289"/>
    <lineage>
        <taxon>Eukaryota</taxon>
        <taxon>Fungi</taxon>
        <taxon>Dikarya</taxon>
        <taxon>Basidiomycota</taxon>
        <taxon>Agaricomycotina</taxon>
        <taxon>Agaricomycetes</taxon>
        <taxon>Agaricomycetidae</taxon>
        <taxon>Agaricales</taxon>
        <taxon>Marasmiineae</taxon>
        <taxon>Omphalotaceae</taxon>
        <taxon>Collybiopsis</taxon>
        <taxon>Collybiopsis luxurians</taxon>
    </lineage>
</organism>
<evidence type="ECO:0000313" key="13">
    <source>
        <dbReference type="Proteomes" id="UP000053593"/>
    </source>
</evidence>
<evidence type="ECO:0000256" key="9">
    <source>
        <dbReference type="PIRSR" id="PIRSR602401-1"/>
    </source>
</evidence>
<dbReference type="InterPro" id="IPR002401">
    <property type="entry name" value="Cyt_P450_E_grp-I"/>
</dbReference>
<dbReference type="PROSITE" id="PS00086">
    <property type="entry name" value="CYTOCHROME_P450"/>
    <property type="match status" value="1"/>
</dbReference>
<evidence type="ECO:0000256" key="4">
    <source>
        <dbReference type="ARBA" id="ARBA00022617"/>
    </source>
</evidence>
<keyword evidence="5 9" id="KW-0479">Metal-binding</keyword>
<keyword evidence="7 9" id="KW-0408">Iron</keyword>
<dbReference type="AlphaFoldDB" id="A0A0D0CJQ2"/>
<dbReference type="InterPro" id="IPR017972">
    <property type="entry name" value="Cyt_P450_CS"/>
</dbReference>
<keyword evidence="11" id="KW-1133">Transmembrane helix</keyword>
<keyword evidence="6 10" id="KW-0560">Oxidoreductase</keyword>
<name>A0A0D0CJQ2_9AGAR</name>
<proteinExistence type="inferred from homology"/>
<evidence type="ECO:0000256" key="7">
    <source>
        <dbReference type="ARBA" id="ARBA00023004"/>
    </source>
</evidence>
<evidence type="ECO:0000256" key="5">
    <source>
        <dbReference type="ARBA" id="ARBA00022723"/>
    </source>
</evidence>
<evidence type="ECO:0000256" key="10">
    <source>
        <dbReference type="RuleBase" id="RU000461"/>
    </source>
</evidence>
<dbReference type="SUPFAM" id="SSF48264">
    <property type="entry name" value="Cytochrome P450"/>
    <property type="match status" value="1"/>
</dbReference>
<evidence type="ECO:0000256" key="2">
    <source>
        <dbReference type="ARBA" id="ARBA00005179"/>
    </source>
</evidence>
<protein>
    <recommendedName>
        <fullName evidence="14">Cytochrome P450</fullName>
    </recommendedName>
</protein>
<keyword evidence="13" id="KW-1185">Reference proteome</keyword>